<dbReference type="AlphaFoldDB" id="A0A8J7GDH3"/>
<name>A0A8J7GDH3_9BACL</name>
<keyword evidence="1" id="KW-0812">Transmembrane</keyword>
<reference evidence="2" key="1">
    <citation type="submission" date="2020-11" db="EMBL/GenBank/DDBJ databases">
        <title>Multidrug resistant novel bacterium Savagea serpentis sp. nov., isolated from the scats of a vine snake (Ahaetulla nasuta).</title>
        <authorList>
            <person name="Venkata Ramana V."/>
            <person name="Vikas Patil S."/>
            <person name="Yogita Lugani V."/>
        </authorList>
    </citation>
    <scope>NUCLEOTIDE SEQUENCE</scope>
    <source>
        <strain evidence="2">SN6</strain>
    </source>
</reference>
<protein>
    <submittedName>
        <fullName evidence="2">Uncharacterized protein</fullName>
    </submittedName>
</protein>
<evidence type="ECO:0000313" key="2">
    <source>
        <dbReference type="EMBL" id="MBF4502215.1"/>
    </source>
</evidence>
<feature type="transmembrane region" description="Helical" evidence="1">
    <location>
        <begin position="69"/>
        <end position="89"/>
    </location>
</feature>
<feature type="transmembrane region" description="Helical" evidence="1">
    <location>
        <begin position="40"/>
        <end position="60"/>
    </location>
</feature>
<comment type="caution">
    <text evidence="2">The sequence shown here is derived from an EMBL/GenBank/DDBJ whole genome shotgun (WGS) entry which is preliminary data.</text>
</comment>
<keyword evidence="1" id="KW-1133">Transmembrane helix</keyword>
<organism evidence="2 3">
    <name type="scientific">Savagea serpentis</name>
    <dbReference type="NCBI Taxonomy" id="2785297"/>
    <lineage>
        <taxon>Bacteria</taxon>
        <taxon>Bacillati</taxon>
        <taxon>Bacillota</taxon>
        <taxon>Bacilli</taxon>
        <taxon>Bacillales</taxon>
        <taxon>Caryophanaceae</taxon>
        <taxon>Savagea</taxon>
    </lineage>
</organism>
<keyword evidence="1" id="KW-0472">Membrane</keyword>
<sequence>MNVRKKFDFSNLLHCFAYALIIINLFLMNLNVLIGKPVYFWSNISLSLMAILLGGVVLYMRKGFDSTPLIGMIINVYAIFIAVGTLFFYKN</sequence>
<evidence type="ECO:0000313" key="3">
    <source>
        <dbReference type="Proteomes" id="UP000622653"/>
    </source>
</evidence>
<accession>A0A8J7GDH3</accession>
<evidence type="ECO:0000256" key="1">
    <source>
        <dbReference type="SAM" id="Phobius"/>
    </source>
</evidence>
<keyword evidence="3" id="KW-1185">Reference proteome</keyword>
<dbReference type="Proteomes" id="UP000622653">
    <property type="component" value="Unassembled WGS sequence"/>
</dbReference>
<dbReference type="RefSeq" id="WP_194563703.1">
    <property type="nucleotide sequence ID" value="NZ_JADKPV010000010.1"/>
</dbReference>
<proteinExistence type="predicted"/>
<feature type="transmembrane region" description="Helical" evidence="1">
    <location>
        <begin position="12"/>
        <end position="34"/>
    </location>
</feature>
<dbReference type="EMBL" id="JADKPV010000010">
    <property type="protein sequence ID" value="MBF4502215.1"/>
    <property type="molecule type" value="Genomic_DNA"/>
</dbReference>
<gene>
    <name evidence="2" type="ORF">IRY55_12675</name>
</gene>